<dbReference type="Proteomes" id="UP000324748">
    <property type="component" value="Unassembled WGS sequence"/>
</dbReference>
<evidence type="ECO:0000313" key="2">
    <source>
        <dbReference type="Proteomes" id="UP000324748"/>
    </source>
</evidence>
<reference evidence="1 2" key="1">
    <citation type="submission" date="2019-05" db="EMBL/GenBank/DDBJ databases">
        <title>Emergence of the Ug99 lineage of the wheat stem rust pathogen through somatic hybridization.</title>
        <authorList>
            <person name="Li F."/>
            <person name="Upadhyaya N.M."/>
            <person name="Sperschneider J."/>
            <person name="Matny O."/>
            <person name="Nguyen-Phuc H."/>
            <person name="Mago R."/>
            <person name="Raley C."/>
            <person name="Miller M.E."/>
            <person name="Silverstein K.A.T."/>
            <person name="Henningsen E."/>
            <person name="Hirsch C.D."/>
            <person name="Visser B."/>
            <person name="Pretorius Z.A."/>
            <person name="Steffenson B.J."/>
            <person name="Schwessinger B."/>
            <person name="Dodds P.N."/>
            <person name="Figueroa M."/>
        </authorList>
    </citation>
    <scope>NUCLEOTIDE SEQUENCE [LARGE SCALE GENOMIC DNA]</scope>
    <source>
        <strain evidence="1">21-0</strain>
    </source>
</reference>
<gene>
    <name evidence="1" type="ORF">PGT21_020836</name>
</gene>
<dbReference type="OrthoDB" id="2506684at2759"/>
<proteinExistence type="predicted"/>
<protein>
    <submittedName>
        <fullName evidence="1">Uncharacterized protein</fullName>
    </submittedName>
</protein>
<organism evidence="1 2">
    <name type="scientific">Puccinia graminis f. sp. tritici</name>
    <dbReference type="NCBI Taxonomy" id="56615"/>
    <lineage>
        <taxon>Eukaryota</taxon>
        <taxon>Fungi</taxon>
        <taxon>Dikarya</taxon>
        <taxon>Basidiomycota</taxon>
        <taxon>Pucciniomycotina</taxon>
        <taxon>Pucciniomycetes</taxon>
        <taxon>Pucciniales</taxon>
        <taxon>Pucciniaceae</taxon>
        <taxon>Puccinia</taxon>
    </lineage>
</organism>
<comment type="caution">
    <text evidence="1">The sequence shown here is derived from an EMBL/GenBank/DDBJ whole genome shotgun (WGS) entry which is preliminary data.</text>
</comment>
<dbReference type="EMBL" id="VSWC01000158">
    <property type="protein sequence ID" value="KAA1073657.1"/>
    <property type="molecule type" value="Genomic_DNA"/>
</dbReference>
<dbReference type="AlphaFoldDB" id="A0A5B0M8Y0"/>
<name>A0A5B0M8Y0_PUCGR</name>
<sequence>MSSVKKFSHPMLSRTVADIFEQLEHKITPGSTYGQLFYSTSLAFTDPNTTQEKNILVKLCGYGSAITALIESHVYLVSGRLIPLNTKSTPVFHYDSNTIIDLGESAKFTQSLCDKATVIGLGIVVSKKEINGQESSSGSTTPILQVVLQHTDYDPLAKAQVQFQTIYNIGSRKNLANTFGLFQLGREIMISGNIVGYAEENFMWIVSSHPVISQALVNHLNRATKLNHTLGALAFNLGLNPEPSALDPTPVTETASDNYYQTVASTSGKKRTKKAILADAKKALKQ</sequence>
<accession>A0A5B0M8Y0</accession>
<evidence type="ECO:0000313" key="1">
    <source>
        <dbReference type="EMBL" id="KAA1073657.1"/>
    </source>
</evidence>
<keyword evidence="2" id="KW-1185">Reference proteome</keyword>